<keyword evidence="10" id="KW-0594">Phospholipid biosynthesis</keyword>
<dbReference type="RefSeq" id="WP_277901156.1">
    <property type="nucleotide sequence ID" value="NZ_JAPMUA010000007.1"/>
</dbReference>
<dbReference type="NCBIfam" id="TIGR00147">
    <property type="entry name" value="YegS/Rv2252/BmrU family lipid kinase"/>
    <property type="match status" value="1"/>
</dbReference>
<keyword evidence="11" id="KW-1208">Phospholipid metabolism</keyword>
<evidence type="ECO:0000259" key="12">
    <source>
        <dbReference type="PROSITE" id="PS50146"/>
    </source>
</evidence>
<evidence type="ECO:0000256" key="7">
    <source>
        <dbReference type="ARBA" id="ARBA00022840"/>
    </source>
</evidence>
<dbReference type="SMART" id="SM00046">
    <property type="entry name" value="DAGKc"/>
    <property type="match status" value="1"/>
</dbReference>
<evidence type="ECO:0000313" key="14">
    <source>
        <dbReference type="Proteomes" id="UP001153642"/>
    </source>
</evidence>
<accession>A0ABT6FWH4</accession>
<evidence type="ECO:0000256" key="10">
    <source>
        <dbReference type="ARBA" id="ARBA00023209"/>
    </source>
</evidence>
<dbReference type="InterPro" id="IPR016064">
    <property type="entry name" value="NAD/diacylglycerol_kinase_sf"/>
</dbReference>
<dbReference type="Pfam" id="PF19279">
    <property type="entry name" value="YegS_C"/>
    <property type="match status" value="1"/>
</dbReference>
<evidence type="ECO:0000256" key="6">
    <source>
        <dbReference type="ARBA" id="ARBA00022777"/>
    </source>
</evidence>
<dbReference type="Pfam" id="PF00781">
    <property type="entry name" value="DAGK_cat"/>
    <property type="match status" value="1"/>
</dbReference>
<keyword evidence="3" id="KW-0808">Transferase</keyword>
<evidence type="ECO:0000256" key="8">
    <source>
        <dbReference type="ARBA" id="ARBA00022842"/>
    </source>
</evidence>
<evidence type="ECO:0000256" key="9">
    <source>
        <dbReference type="ARBA" id="ARBA00023098"/>
    </source>
</evidence>
<dbReference type="InterPro" id="IPR005218">
    <property type="entry name" value="Diacylglycerol/lipid_kinase"/>
</dbReference>
<comment type="caution">
    <text evidence="13">The sequence shown here is derived from an EMBL/GenBank/DDBJ whole genome shotgun (WGS) entry which is preliminary data.</text>
</comment>
<dbReference type="PROSITE" id="PS50146">
    <property type="entry name" value="DAGK"/>
    <property type="match status" value="1"/>
</dbReference>
<keyword evidence="6 13" id="KW-0418">Kinase</keyword>
<sequence>MKNIHFIVNPIAGKGNKNIDQKLLDGYFPKALYILVIKYTKYKGEAVVLTQESVSQGADIIVACGGDGTINEVASVLVNSQCILGIIPIGSGNGLASHLNIPKNIEKALMIIKHQVTNKIDVGICNGNYFFSNTGFGFDAKVIRNYEGFNGRTLKSYLKACAVTFFNDKKDDSLVVTINGTKMYKDPFLIFASNSNELGYNFSLTPKASLKDGLLDVLIIPKMQKLQLVWFGIMLIFKRHLSIKGVVSYQTNKLDIIRNKGKYLESQMDGEYKILEEIKVSIELLKDSIIVIN</sequence>
<dbReference type="InterPro" id="IPR045540">
    <property type="entry name" value="YegS/DAGK_C"/>
</dbReference>
<organism evidence="13 14">
    <name type="scientific">Galbibacter pacificus</name>
    <dbReference type="NCBI Taxonomy" id="2996052"/>
    <lineage>
        <taxon>Bacteria</taxon>
        <taxon>Pseudomonadati</taxon>
        <taxon>Bacteroidota</taxon>
        <taxon>Flavobacteriia</taxon>
        <taxon>Flavobacteriales</taxon>
        <taxon>Flavobacteriaceae</taxon>
        <taxon>Galbibacter</taxon>
    </lineage>
</organism>
<evidence type="ECO:0000256" key="11">
    <source>
        <dbReference type="ARBA" id="ARBA00023264"/>
    </source>
</evidence>
<feature type="domain" description="DAGKc" evidence="12">
    <location>
        <begin position="1"/>
        <end position="129"/>
    </location>
</feature>
<gene>
    <name evidence="13" type="ORF">OSR52_17285</name>
</gene>
<proteinExistence type="predicted"/>
<dbReference type="SUPFAM" id="SSF111331">
    <property type="entry name" value="NAD kinase/diacylglycerol kinase-like"/>
    <property type="match status" value="1"/>
</dbReference>
<keyword evidence="7" id="KW-0067">ATP-binding</keyword>
<dbReference type="Gene3D" id="3.40.50.10330">
    <property type="entry name" value="Probable inorganic polyphosphate/atp-NAD kinase, domain 1"/>
    <property type="match status" value="1"/>
</dbReference>
<evidence type="ECO:0000313" key="13">
    <source>
        <dbReference type="EMBL" id="MDG3587615.1"/>
    </source>
</evidence>
<keyword evidence="8" id="KW-0460">Magnesium</keyword>
<keyword evidence="2" id="KW-0444">Lipid biosynthesis</keyword>
<dbReference type="Gene3D" id="2.60.200.40">
    <property type="match status" value="1"/>
</dbReference>
<keyword evidence="9" id="KW-0443">Lipid metabolism</keyword>
<evidence type="ECO:0000256" key="5">
    <source>
        <dbReference type="ARBA" id="ARBA00022741"/>
    </source>
</evidence>
<keyword evidence="14" id="KW-1185">Reference proteome</keyword>
<evidence type="ECO:0000256" key="1">
    <source>
        <dbReference type="ARBA" id="ARBA00001946"/>
    </source>
</evidence>
<dbReference type="InterPro" id="IPR001206">
    <property type="entry name" value="Diacylglycerol_kinase_cat_dom"/>
</dbReference>
<evidence type="ECO:0000256" key="3">
    <source>
        <dbReference type="ARBA" id="ARBA00022679"/>
    </source>
</evidence>
<name>A0ABT6FWH4_9FLAO</name>
<dbReference type="InterPro" id="IPR050187">
    <property type="entry name" value="Lipid_Phosphate_FormReg"/>
</dbReference>
<dbReference type="InterPro" id="IPR017438">
    <property type="entry name" value="ATP-NAD_kinase_N"/>
</dbReference>
<dbReference type="PANTHER" id="PTHR12358">
    <property type="entry name" value="SPHINGOSINE KINASE"/>
    <property type="match status" value="1"/>
</dbReference>
<evidence type="ECO:0000256" key="2">
    <source>
        <dbReference type="ARBA" id="ARBA00022516"/>
    </source>
</evidence>
<keyword evidence="5" id="KW-0547">Nucleotide-binding</keyword>
<reference evidence="13" key="1">
    <citation type="submission" date="2022-11" db="EMBL/GenBank/DDBJ databases">
        <title>High-quality draft genome sequence of Galbibacter sp. strain CMA-7.</title>
        <authorList>
            <person name="Wei L."/>
            <person name="Dong C."/>
            <person name="Shao Z."/>
        </authorList>
    </citation>
    <scope>NUCLEOTIDE SEQUENCE</scope>
    <source>
        <strain evidence="13">CMA-7</strain>
    </source>
</reference>
<protein>
    <submittedName>
        <fullName evidence="13">YegS/Rv2252/BmrU family lipid kinase</fullName>
    </submittedName>
</protein>
<dbReference type="GO" id="GO:0016301">
    <property type="term" value="F:kinase activity"/>
    <property type="evidence" value="ECO:0007669"/>
    <property type="project" value="UniProtKB-KW"/>
</dbReference>
<dbReference type="PANTHER" id="PTHR12358:SF106">
    <property type="entry name" value="LIPID KINASE YEGS"/>
    <property type="match status" value="1"/>
</dbReference>
<comment type="cofactor">
    <cofactor evidence="1">
        <name>Mg(2+)</name>
        <dbReference type="ChEBI" id="CHEBI:18420"/>
    </cofactor>
</comment>
<dbReference type="EMBL" id="JAPMUA010000007">
    <property type="protein sequence ID" value="MDG3587615.1"/>
    <property type="molecule type" value="Genomic_DNA"/>
</dbReference>
<keyword evidence="4" id="KW-0479">Metal-binding</keyword>
<evidence type="ECO:0000256" key="4">
    <source>
        <dbReference type="ARBA" id="ARBA00022723"/>
    </source>
</evidence>
<dbReference type="Proteomes" id="UP001153642">
    <property type="component" value="Unassembled WGS sequence"/>
</dbReference>